<dbReference type="Proteomes" id="UP000044602">
    <property type="component" value="Unassembled WGS sequence"/>
</dbReference>
<evidence type="ECO:0000313" key="2">
    <source>
        <dbReference type="Proteomes" id="UP000044602"/>
    </source>
</evidence>
<gene>
    <name evidence="1" type="ORF">BN1708_019206</name>
</gene>
<reference evidence="1 2" key="1">
    <citation type="submission" date="2015-05" db="EMBL/GenBank/DDBJ databases">
        <authorList>
            <person name="Wang D.B."/>
            <person name="Wang M."/>
        </authorList>
    </citation>
    <scope>NUCLEOTIDE SEQUENCE [LARGE SCALE GENOMIC DNA]</scope>
    <source>
        <strain evidence="1">VL1</strain>
    </source>
</reference>
<accession>A0A0G4MG20</accession>
<keyword evidence="2" id="KW-1185">Reference proteome</keyword>
<proteinExistence type="predicted"/>
<protein>
    <submittedName>
        <fullName evidence="1">Uncharacterized protein</fullName>
    </submittedName>
</protein>
<organism evidence="1 2">
    <name type="scientific">Verticillium longisporum</name>
    <name type="common">Verticillium dahliae var. longisporum</name>
    <dbReference type="NCBI Taxonomy" id="100787"/>
    <lineage>
        <taxon>Eukaryota</taxon>
        <taxon>Fungi</taxon>
        <taxon>Dikarya</taxon>
        <taxon>Ascomycota</taxon>
        <taxon>Pezizomycotina</taxon>
        <taxon>Sordariomycetes</taxon>
        <taxon>Hypocreomycetidae</taxon>
        <taxon>Glomerellales</taxon>
        <taxon>Plectosphaerellaceae</taxon>
        <taxon>Verticillium</taxon>
    </lineage>
</organism>
<evidence type="ECO:0000313" key="1">
    <source>
        <dbReference type="EMBL" id="CRK33157.1"/>
    </source>
</evidence>
<sequence length="18" mass="1910">PQQAPPEGLRSLGPGLHR</sequence>
<name>A0A0G4MG20_VERLO</name>
<dbReference type="EMBL" id="CVQH01022477">
    <property type="protein sequence ID" value="CRK33157.1"/>
    <property type="molecule type" value="Genomic_DNA"/>
</dbReference>
<feature type="non-terminal residue" evidence="1">
    <location>
        <position position="1"/>
    </location>
</feature>
<dbReference type="AlphaFoldDB" id="A0A0G4MG20"/>